<gene>
    <name evidence="6" type="ORF">A3A71_00105</name>
</gene>
<evidence type="ECO:0000259" key="5">
    <source>
        <dbReference type="PROSITE" id="PS50893"/>
    </source>
</evidence>
<dbReference type="EMBL" id="MEZX01000002">
    <property type="protein sequence ID" value="OGD64454.1"/>
    <property type="molecule type" value="Genomic_DNA"/>
</dbReference>
<evidence type="ECO:0000313" key="7">
    <source>
        <dbReference type="Proteomes" id="UP000177481"/>
    </source>
</evidence>
<dbReference type="SUPFAM" id="SSF52540">
    <property type="entry name" value="P-loop containing nucleoside triphosphate hydrolases"/>
    <property type="match status" value="1"/>
</dbReference>
<evidence type="ECO:0000313" key="6">
    <source>
        <dbReference type="EMBL" id="OGD64454.1"/>
    </source>
</evidence>
<organism evidence="6 7">
    <name type="scientific">Candidatus Berkelbacteria bacterium RIFCSPLOWO2_01_FULL_50_28</name>
    <dbReference type="NCBI Taxonomy" id="1797471"/>
    <lineage>
        <taxon>Bacteria</taxon>
        <taxon>Candidatus Berkelbacteria</taxon>
    </lineage>
</organism>
<evidence type="ECO:0000256" key="1">
    <source>
        <dbReference type="ARBA" id="ARBA00005417"/>
    </source>
</evidence>
<dbReference type="STRING" id="1797471.A3A71_00105"/>
<dbReference type="AlphaFoldDB" id="A0A1F5EB44"/>
<feature type="domain" description="ABC transporter" evidence="5">
    <location>
        <begin position="4"/>
        <end position="237"/>
    </location>
</feature>
<dbReference type="InterPro" id="IPR003593">
    <property type="entry name" value="AAA+_ATPase"/>
</dbReference>
<keyword evidence="3" id="KW-0547">Nucleotide-binding</keyword>
<keyword evidence="2" id="KW-0813">Transport</keyword>
<comment type="caution">
    <text evidence="6">The sequence shown here is derived from an EMBL/GenBank/DDBJ whole genome shotgun (WGS) entry which is preliminary data.</text>
</comment>
<comment type="similarity">
    <text evidence="1">Belongs to the ABC transporter superfamily.</text>
</comment>
<dbReference type="PANTHER" id="PTHR42798">
    <property type="entry name" value="LIPOPROTEIN-RELEASING SYSTEM ATP-BINDING PROTEIN LOLD"/>
    <property type="match status" value="1"/>
</dbReference>
<protein>
    <recommendedName>
        <fullName evidence="5">ABC transporter domain-containing protein</fullName>
    </recommendedName>
</protein>
<proteinExistence type="inferred from homology"/>
<reference evidence="6 7" key="1">
    <citation type="journal article" date="2016" name="Nat. Commun.">
        <title>Thousands of microbial genomes shed light on interconnected biogeochemical processes in an aquifer system.</title>
        <authorList>
            <person name="Anantharaman K."/>
            <person name="Brown C.T."/>
            <person name="Hug L.A."/>
            <person name="Sharon I."/>
            <person name="Castelle C.J."/>
            <person name="Probst A.J."/>
            <person name="Thomas B.C."/>
            <person name="Singh A."/>
            <person name="Wilkins M.J."/>
            <person name="Karaoz U."/>
            <person name="Brodie E.L."/>
            <person name="Williams K.H."/>
            <person name="Hubbard S.S."/>
            <person name="Banfield J.F."/>
        </authorList>
    </citation>
    <scope>NUCLEOTIDE SEQUENCE [LARGE SCALE GENOMIC DNA]</scope>
</reference>
<dbReference type="FunFam" id="3.40.50.300:FF:000032">
    <property type="entry name" value="Export ABC transporter ATP-binding protein"/>
    <property type="match status" value="1"/>
</dbReference>
<dbReference type="Gene3D" id="3.40.50.300">
    <property type="entry name" value="P-loop containing nucleotide triphosphate hydrolases"/>
    <property type="match status" value="1"/>
</dbReference>
<dbReference type="CDD" id="cd03255">
    <property type="entry name" value="ABC_MJ0796_LolCDE_FtsE"/>
    <property type="match status" value="1"/>
</dbReference>
<dbReference type="GO" id="GO:0005524">
    <property type="term" value="F:ATP binding"/>
    <property type="evidence" value="ECO:0007669"/>
    <property type="project" value="UniProtKB-KW"/>
</dbReference>
<dbReference type="InterPro" id="IPR017871">
    <property type="entry name" value="ABC_transporter-like_CS"/>
</dbReference>
<keyword evidence="4" id="KW-0067">ATP-binding</keyword>
<dbReference type="GO" id="GO:0098796">
    <property type="term" value="C:membrane protein complex"/>
    <property type="evidence" value="ECO:0007669"/>
    <property type="project" value="UniProtKB-ARBA"/>
</dbReference>
<accession>A0A1F5EB44</accession>
<dbReference type="PROSITE" id="PS50893">
    <property type="entry name" value="ABC_TRANSPORTER_2"/>
    <property type="match status" value="1"/>
</dbReference>
<dbReference type="Proteomes" id="UP000177481">
    <property type="component" value="Unassembled WGS sequence"/>
</dbReference>
<dbReference type="PROSITE" id="PS00211">
    <property type="entry name" value="ABC_TRANSPORTER_1"/>
    <property type="match status" value="1"/>
</dbReference>
<dbReference type="GO" id="GO:0022857">
    <property type="term" value="F:transmembrane transporter activity"/>
    <property type="evidence" value="ECO:0007669"/>
    <property type="project" value="UniProtKB-ARBA"/>
</dbReference>
<dbReference type="Pfam" id="PF00005">
    <property type="entry name" value="ABC_tran"/>
    <property type="match status" value="1"/>
</dbReference>
<dbReference type="SMART" id="SM00382">
    <property type="entry name" value="AAA"/>
    <property type="match status" value="1"/>
</dbReference>
<dbReference type="GO" id="GO:0016887">
    <property type="term" value="F:ATP hydrolysis activity"/>
    <property type="evidence" value="ECO:0007669"/>
    <property type="project" value="InterPro"/>
</dbReference>
<evidence type="ECO:0000256" key="2">
    <source>
        <dbReference type="ARBA" id="ARBA00022448"/>
    </source>
</evidence>
<name>A0A1F5EB44_9BACT</name>
<evidence type="ECO:0000256" key="3">
    <source>
        <dbReference type="ARBA" id="ARBA00022741"/>
    </source>
</evidence>
<dbReference type="InterPro" id="IPR017911">
    <property type="entry name" value="MacB-like_ATP-bd"/>
</dbReference>
<sequence>MAVLEAKNISKSFDTGTHTEVDAVTDMSLAAEAGDVVLIMGPSGSGKTTFLTMLGGLLRPSAGEILINGQPIGRLSSDRLTKLRRDHLGFIFQSFNLLENLCAWENVYVGGLGVKNRKQKAIELLKRLGLEKRIHQKPRQLSGGERQRVAIARALINNPPIILADEPTANLDSKNGLEVTRLLCEIACQENKAVVIVSHDQRLVQVAKRVITIEDGRLVKEELGQHQQFCEHHSDSNKS</sequence>
<dbReference type="InterPro" id="IPR027417">
    <property type="entry name" value="P-loop_NTPase"/>
</dbReference>
<dbReference type="InterPro" id="IPR003439">
    <property type="entry name" value="ABC_transporter-like_ATP-bd"/>
</dbReference>
<evidence type="ECO:0000256" key="4">
    <source>
        <dbReference type="ARBA" id="ARBA00022840"/>
    </source>
</evidence>
<dbReference type="PANTHER" id="PTHR42798:SF7">
    <property type="entry name" value="ALPHA-D-RIBOSE 1-METHYLPHOSPHONATE 5-TRIPHOSPHATE SYNTHASE SUBUNIT PHNL"/>
    <property type="match status" value="1"/>
</dbReference>